<name>A0A822B2Q2_9BILA</name>
<feature type="non-terminal residue" evidence="1">
    <location>
        <position position="108"/>
    </location>
</feature>
<dbReference type="InterPro" id="IPR036291">
    <property type="entry name" value="NAD(P)-bd_dom_sf"/>
</dbReference>
<evidence type="ECO:0000313" key="2">
    <source>
        <dbReference type="Proteomes" id="UP000663848"/>
    </source>
</evidence>
<proteinExistence type="predicted"/>
<reference evidence="1" key="1">
    <citation type="submission" date="2021-02" db="EMBL/GenBank/DDBJ databases">
        <authorList>
            <person name="Nowell W R."/>
        </authorList>
    </citation>
    <scope>NUCLEOTIDE SEQUENCE</scope>
</reference>
<dbReference type="EMBL" id="CAJOBR010036386">
    <property type="protein sequence ID" value="CAF5013681.1"/>
    <property type="molecule type" value="Genomic_DNA"/>
</dbReference>
<dbReference type="PANTHER" id="PTHR43362:SF1">
    <property type="entry name" value="MANNITOL DEHYDROGENASE 2-RELATED"/>
    <property type="match status" value="1"/>
</dbReference>
<protein>
    <submittedName>
        <fullName evidence="1">Uncharacterized protein</fullName>
    </submittedName>
</protein>
<gene>
    <name evidence="1" type="ORF">QYT958_LOCUS39315</name>
</gene>
<dbReference type="PANTHER" id="PTHR43362">
    <property type="entry name" value="MANNITOL DEHYDROGENASE DSF1-RELATED"/>
    <property type="match status" value="1"/>
</dbReference>
<dbReference type="AlphaFoldDB" id="A0A822B2Q2"/>
<accession>A0A822B2Q2</accession>
<dbReference type="GO" id="GO:0016616">
    <property type="term" value="F:oxidoreductase activity, acting on the CH-OH group of donors, NAD or NADP as acceptor"/>
    <property type="evidence" value="ECO:0007669"/>
    <property type="project" value="TreeGrafter"/>
</dbReference>
<organism evidence="1 2">
    <name type="scientific">Rotaria socialis</name>
    <dbReference type="NCBI Taxonomy" id="392032"/>
    <lineage>
        <taxon>Eukaryota</taxon>
        <taxon>Metazoa</taxon>
        <taxon>Spiralia</taxon>
        <taxon>Gnathifera</taxon>
        <taxon>Rotifera</taxon>
        <taxon>Eurotatoria</taxon>
        <taxon>Bdelloidea</taxon>
        <taxon>Philodinida</taxon>
        <taxon>Philodinidae</taxon>
        <taxon>Rotaria</taxon>
    </lineage>
</organism>
<sequence length="108" mass="11803">MDVLATEYDQIDWGIVGIGVRSVDKSISTVLQAQGGLYTLISKGSVETDINVRIIGSIIGYIFAPDEPERALATLMHPDTKIVSMTITVSGYDIDMTNIDIQHDLQHP</sequence>
<comment type="caution">
    <text evidence="1">The sequence shown here is derived from an EMBL/GenBank/DDBJ whole genome shotgun (WGS) entry which is preliminary data.</text>
</comment>
<dbReference type="SUPFAM" id="SSF51735">
    <property type="entry name" value="NAD(P)-binding Rossmann-fold domains"/>
    <property type="match status" value="1"/>
</dbReference>
<dbReference type="InterPro" id="IPR050988">
    <property type="entry name" value="Mannitol_DH/Oxidoreductase"/>
</dbReference>
<dbReference type="Proteomes" id="UP000663848">
    <property type="component" value="Unassembled WGS sequence"/>
</dbReference>
<evidence type="ECO:0000313" key="1">
    <source>
        <dbReference type="EMBL" id="CAF5013681.1"/>
    </source>
</evidence>
<dbReference type="Gene3D" id="3.40.50.720">
    <property type="entry name" value="NAD(P)-binding Rossmann-like Domain"/>
    <property type="match status" value="1"/>
</dbReference>